<dbReference type="EMBL" id="LT558121">
    <property type="protein sequence ID" value="SAM81808.1"/>
    <property type="molecule type" value="Genomic_DNA"/>
</dbReference>
<reference evidence="22" key="2">
    <citation type="submission" date="2016-04" db="EMBL/GenBank/DDBJ databases">
        <authorList>
            <person name="Guldener U."/>
            <person name="Guldener U."/>
        </authorList>
    </citation>
    <scope>NUCLEOTIDE SEQUENCE [LARGE SCALE GENOMIC DNA]</scope>
    <source>
        <strain evidence="22">UB2112</strain>
    </source>
</reference>
<evidence type="ECO:0000256" key="14">
    <source>
        <dbReference type="ARBA" id="ARBA00026187"/>
    </source>
</evidence>
<dbReference type="SUPFAM" id="SSF53187">
    <property type="entry name" value="Zn-dependent exopeptidases"/>
    <property type="match status" value="1"/>
</dbReference>
<evidence type="ECO:0000256" key="13">
    <source>
        <dbReference type="ARBA" id="ARBA00025210"/>
    </source>
</evidence>
<evidence type="ECO:0000256" key="17">
    <source>
        <dbReference type="SAM" id="MobiDB-lite"/>
    </source>
</evidence>
<keyword evidence="7" id="KW-0479">Metal-binding</keyword>
<dbReference type="GO" id="GO:0008270">
    <property type="term" value="F:zinc ion binding"/>
    <property type="evidence" value="ECO:0007669"/>
    <property type="project" value="InterPro"/>
</dbReference>
<keyword evidence="11" id="KW-0482">Metalloprotease</keyword>
<evidence type="ECO:0000313" key="23">
    <source>
        <dbReference type="Proteomes" id="UP000658997"/>
    </source>
</evidence>
<feature type="region of interest" description="Disordered" evidence="17">
    <location>
        <begin position="223"/>
        <end position="253"/>
    </location>
</feature>
<protein>
    <recommendedName>
        <fullName evidence="14">Inactive metallocarboxypeptidase ECM14</fullName>
    </recommendedName>
    <alternativeName>
        <fullName evidence="15">Inactive metallocarboxypeptidase ecm14</fullName>
    </alternativeName>
</protein>
<keyword evidence="4" id="KW-0964">Secreted</keyword>
<feature type="active site" description="Proton donor/acceptor" evidence="16">
    <location>
        <position position="529"/>
    </location>
</feature>
<evidence type="ECO:0000256" key="4">
    <source>
        <dbReference type="ARBA" id="ARBA00022525"/>
    </source>
</evidence>
<feature type="region of interest" description="Disordered" evidence="17">
    <location>
        <begin position="314"/>
        <end position="333"/>
    </location>
</feature>
<comment type="cofactor">
    <cofactor evidence="1">
        <name>Zn(2+)</name>
        <dbReference type="ChEBI" id="CHEBI:29105"/>
    </cofactor>
</comment>
<dbReference type="GO" id="GO:0004181">
    <property type="term" value="F:metallocarboxypeptidase activity"/>
    <property type="evidence" value="ECO:0007669"/>
    <property type="project" value="InterPro"/>
</dbReference>
<keyword evidence="12" id="KW-1015">Disulfide bond</keyword>
<evidence type="ECO:0000256" key="11">
    <source>
        <dbReference type="ARBA" id="ARBA00023049"/>
    </source>
</evidence>
<evidence type="ECO:0000313" key="20">
    <source>
        <dbReference type="EMBL" id="SAM81808.1"/>
    </source>
</evidence>
<keyword evidence="5" id="KW-0121">Carboxypeptidase</keyword>
<reference evidence="20" key="1">
    <citation type="submission" date="2016-04" db="EMBL/GenBank/DDBJ databases">
        <authorList>
            <person name="Evans L.H."/>
            <person name="Alamgir A."/>
            <person name="Owens N."/>
            <person name="Weber N.D."/>
            <person name="Virtaneva K."/>
            <person name="Barbian K."/>
            <person name="Babar A."/>
            <person name="Rosenke K."/>
        </authorList>
    </citation>
    <scope>NUCLEOTIDE SEQUENCE</scope>
    <source>
        <strain evidence="20">UB2112</strain>
    </source>
</reference>
<evidence type="ECO:0000256" key="7">
    <source>
        <dbReference type="ARBA" id="ARBA00022723"/>
    </source>
</evidence>
<reference evidence="21" key="3">
    <citation type="submission" date="2018-08" db="EMBL/GenBank/DDBJ databases">
        <authorList>
            <person name="Guldener U."/>
        </authorList>
    </citation>
    <scope>NUCLEOTIDE SEQUENCE</scope>
    <source>
        <strain evidence="21">UB2</strain>
    </source>
</reference>
<evidence type="ECO:0000256" key="6">
    <source>
        <dbReference type="ARBA" id="ARBA00022670"/>
    </source>
</evidence>
<evidence type="ECO:0000256" key="3">
    <source>
        <dbReference type="ARBA" id="ARBA00005988"/>
    </source>
</evidence>
<dbReference type="Proteomes" id="UP000179920">
    <property type="component" value="Chromosome V"/>
</dbReference>
<dbReference type="OrthoDB" id="3626597at2759"/>
<evidence type="ECO:0000256" key="16">
    <source>
        <dbReference type="PROSITE-ProRule" id="PRU01379"/>
    </source>
</evidence>
<keyword evidence="8 18" id="KW-0732">Signal</keyword>
<feature type="signal peptide" evidence="18">
    <location>
        <begin position="1"/>
        <end position="20"/>
    </location>
</feature>
<feature type="domain" description="Peptidase M14" evidence="19">
    <location>
        <begin position="180"/>
        <end position="563"/>
    </location>
</feature>
<gene>
    <name evidence="21" type="ORF">UBRO2_03295</name>
    <name evidence="20" type="ORF">UBRO_03039</name>
</gene>
<evidence type="ECO:0000256" key="1">
    <source>
        <dbReference type="ARBA" id="ARBA00001947"/>
    </source>
</evidence>
<evidence type="ECO:0000256" key="15">
    <source>
        <dbReference type="ARBA" id="ARBA00026213"/>
    </source>
</evidence>
<proteinExistence type="inferred from homology"/>
<dbReference type="Pfam" id="PF00246">
    <property type="entry name" value="Peptidase_M14"/>
    <property type="match status" value="2"/>
</dbReference>
<evidence type="ECO:0000259" key="19">
    <source>
        <dbReference type="PROSITE" id="PS52035"/>
    </source>
</evidence>
<organism evidence="20 22">
    <name type="scientific">Ustilago bromivora</name>
    <dbReference type="NCBI Taxonomy" id="307758"/>
    <lineage>
        <taxon>Eukaryota</taxon>
        <taxon>Fungi</taxon>
        <taxon>Dikarya</taxon>
        <taxon>Basidiomycota</taxon>
        <taxon>Ustilaginomycotina</taxon>
        <taxon>Ustilaginomycetes</taxon>
        <taxon>Ustilaginales</taxon>
        <taxon>Ustilaginaceae</taxon>
        <taxon>Ustilago</taxon>
    </lineage>
</organism>
<dbReference type="FunFam" id="3.40.630.10:FF:000084">
    <property type="entry name" value="Carboxypeptidase B2"/>
    <property type="match status" value="1"/>
</dbReference>
<feature type="compositionally biased region" description="Polar residues" evidence="17">
    <location>
        <begin position="223"/>
        <end position="236"/>
    </location>
</feature>
<sequence>MRSLTLAASLLAVTTAATQAQHKPFSLPSTTQNRITFASASSSTCSPATFSGQRVVRFTTTSPQQHQSLIHEAQGWGLDIWAARLGAACGEEQDGGYGCVDVHLALNGHNEDPSVDSMRVGSEELIQRLLEPFEGEGRPKVMTMIEDLGELVNSQRRPTVEGKRGDMVERVMKSQAWHKDYHTYEETTEYMKMLEQSYPTHAQVVEIGKTYEGRAILGLKLSNNLATGPQPSSNAERQPPSNPDPLTDPPHNATCVTTAGKLGIVITAAQHAREWISTSTSLFFASDLLSAALGPPDPPFNTTHHFEDLITMKKKKNGKGKKGKKGKKHAQTWTKSSARAILSTFSITIIPISNPDGYVYSWTKNRMWRKNRQPNHFPSDLFCKGIDLNRNYDLAFSPTSPSSPCSETYAGPSAFSSQEAKAIANYLESESNNIRGYFDLHSYGQLLMYPYSYDCKQAVPDEEDLLEISLGAVAALRRVHGERFTTGKICSVYAPGGGNSVDWAYASTRKVDQEEQGAKRKIKWSFSVELRDGGTYGFLLPREQILPASEEATAALAYMLAFIAKKDSRLRSAKPPV</sequence>
<dbReference type="GO" id="GO:0006508">
    <property type="term" value="P:proteolysis"/>
    <property type="evidence" value="ECO:0007669"/>
    <property type="project" value="UniProtKB-KW"/>
</dbReference>
<evidence type="ECO:0000313" key="21">
    <source>
        <dbReference type="EMBL" id="SYW79876.1"/>
    </source>
</evidence>
<dbReference type="PANTHER" id="PTHR11705:SF147">
    <property type="entry name" value="INACTIVE METALLOCARBOXYPEPTIDASE ECM14"/>
    <property type="match status" value="1"/>
</dbReference>
<keyword evidence="9" id="KW-0378">Hydrolase</keyword>
<evidence type="ECO:0000256" key="9">
    <source>
        <dbReference type="ARBA" id="ARBA00022801"/>
    </source>
</evidence>
<accession>A0A1K0G2Z8</accession>
<dbReference type="SMART" id="SM00631">
    <property type="entry name" value="Zn_pept"/>
    <property type="match status" value="1"/>
</dbReference>
<keyword evidence="10" id="KW-0862">Zinc</keyword>
<dbReference type="EMBL" id="ULHB01000060">
    <property type="protein sequence ID" value="SYW79876.1"/>
    <property type="molecule type" value="Genomic_DNA"/>
</dbReference>
<dbReference type="PRINTS" id="PR00765">
    <property type="entry name" value="CRBOXYPTASEA"/>
</dbReference>
<dbReference type="GO" id="GO:0005615">
    <property type="term" value="C:extracellular space"/>
    <property type="evidence" value="ECO:0007669"/>
    <property type="project" value="TreeGrafter"/>
</dbReference>
<dbReference type="PANTHER" id="PTHR11705">
    <property type="entry name" value="PROTEASE FAMILY M14 CARBOXYPEPTIDASE A,B"/>
    <property type="match status" value="1"/>
</dbReference>
<dbReference type="PROSITE" id="PS52035">
    <property type="entry name" value="PEPTIDASE_M14"/>
    <property type="match status" value="1"/>
</dbReference>
<keyword evidence="23" id="KW-1185">Reference proteome</keyword>
<dbReference type="Proteomes" id="UP000658997">
    <property type="component" value="Unassembled WGS sequence"/>
</dbReference>
<dbReference type="AlphaFoldDB" id="A0A1K0G2Z8"/>
<comment type="function">
    <text evidence="13">Inactive carboxypeptidase that may play a role in cell wall organization and biogenesis.</text>
</comment>
<evidence type="ECO:0000256" key="10">
    <source>
        <dbReference type="ARBA" id="ARBA00022833"/>
    </source>
</evidence>
<evidence type="ECO:0000313" key="22">
    <source>
        <dbReference type="Proteomes" id="UP000179920"/>
    </source>
</evidence>
<evidence type="ECO:0000256" key="8">
    <source>
        <dbReference type="ARBA" id="ARBA00022729"/>
    </source>
</evidence>
<dbReference type="InterPro" id="IPR000834">
    <property type="entry name" value="Peptidase_M14"/>
</dbReference>
<feature type="chain" id="PRO_5038295942" description="Inactive metallocarboxypeptidase ECM14" evidence="18">
    <location>
        <begin position="21"/>
        <end position="577"/>
    </location>
</feature>
<name>A0A1K0G2Z8_9BASI</name>
<dbReference type="CDD" id="cd03860">
    <property type="entry name" value="M14_CP_A-B_like"/>
    <property type="match status" value="1"/>
</dbReference>
<comment type="similarity">
    <text evidence="3 16">Belongs to the peptidase M14 family.</text>
</comment>
<dbReference type="Gene3D" id="3.40.630.10">
    <property type="entry name" value="Zn peptidases"/>
    <property type="match status" value="1"/>
</dbReference>
<feature type="compositionally biased region" description="Basic residues" evidence="17">
    <location>
        <begin position="314"/>
        <end position="330"/>
    </location>
</feature>
<evidence type="ECO:0000256" key="18">
    <source>
        <dbReference type="SAM" id="SignalP"/>
    </source>
</evidence>
<evidence type="ECO:0000256" key="2">
    <source>
        <dbReference type="ARBA" id="ARBA00004613"/>
    </source>
</evidence>
<comment type="subcellular location">
    <subcellularLocation>
        <location evidence="2">Secreted</location>
    </subcellularLocation>
</comment>
<evidence type="ECO:0000256" key="12">
    <source>
        <dbReference type="ARBA" id="ARBA00023157"/>
    </source>
</evidence>
<evidence type="ECO:0000256" key="5">
    <source>
        <dbReference type="ARBA" id="ARBA00022645"/>
    </source>
</evidence>
<keyword evidence="6" id="KW-0645">Protease</keyword>